<dbReference type="OrthoDB" id="282123at2"/>
<feature type="transmembrane region" description="Helical" evidence="6">
    <location>
        <begin position="50"/>
        <end position="72"/>
    </location>
</feature>
<evidence type="ECO:0000256" key="4">
    <source>
        <dbReference type="ARBA" id="ARBA00022989"/>
    </source>
</evidence>
<keyword evidence="4 6" id="KW-1133">Transmembrane helix</keyword>
<evidence type="ECO:0008006" key="9">
    <source>
        <dbReference type="Google" id="ProtNLM"/>
    </source>
</evidence>
<keyword evidence="2" id="KW-1003">Cell membrane</keyword>
<feature type="transmembrane region" description="Helical" evidence="6">
    <location>
        <begin position="79"/>
        <end position="97"/>
    </location>
</feature>
<evidence type="ECO:0000256" key="2">
    <source>
        <dbReference type="ARBA" id="ARBA00022475"/>
    </source>
</evidence>
<keyword evidence="3 6" id="KW-0812">Transmembrane</keyword>
<evidence type="ECO:0000313" key="7">
    <source>
        <dbReference type="EMBL" id="QDU84067.1"/>
    </source>
</evidence>
<dbReference type="NCBIfam" id="TIGR02229">
    <property type="entry name" value="caa3_sub_IV"/>
    <property type="match status" value="1"/>
</dbReference>
<dbReference type="AlphaFoldDB" id="A0A518CXY4"/>
<sequence>MSATAAHDDHHGLAHTMSPKMLIGIWAALIALTGFTVWTAGLHLHPFDLVIAMIIATVKALLVALFFMHLLYDRPFNGLVFMLSFVFAAIFVVFSMFDTGNNQTLIAARSEVAPVVEEWRATIVEEAAEGDMEYIRGLVDGSIPFEHEGHGEAAEGAPEGDGAAAGH</sequence>
<evidence type="ECO:0000256" key="3">
    <source>
        <dbReference type="ARBA" id="ARBA00022692"/>
    </source>
</evidence>
<dbReference type="GO" id="GO:0005886">
    <property type="term" value="C:plasma membrane"/>
    <property type="evidence" value="ECO:0007669"/>
    <property type="project" value="UniProtKB-SubCell"/>
</dbReference>
<dbReference type="InterPro" id="IPR005171">
    <property type="entry name" value="Cyt_c_oxidase_su4_prok"/>
</dbReference>
<evidence type="ECO:0000313" key="8">
    <source>
        <dbReference type="Proteomes" id="UP000319342"/>
    </source>
</evidence>
<evidence type="ECO:0000256" key="1">
    <source>
        <dbReference type="ARBA" id="ARBA00004651"/>
    </source>
</evidence>
<organism evidence="7 8">
    <name type="scientific">Rohdeia mirabilis</name>
    <dbReference type="NCBI Taxonomy" id="2528008"/>
    <lineage>
        <taxon>Bacteria</taxon>
        <taxon>Pseudomonadati</taxon>
        <taxon>Planctomycetota</taxon>
        <taxon>Planctomycetia</taxon>
        <taxon>Planctomycetia incertae sedis</taxon>
        <taxon>Rohdeia</taxon>
    </lineage>
</organism>
<comment type="subcellular location">
    <subcellularLocation>
        <location evidence="1">Cell membrane</location>
        <topology evidence="1">Multi-pass membrane protein</topology>
    </subcellularLocation>
</comment>
<dbReference type="EMBL" id="CP036290">
    <property type="protein sequence ID" value="QDU84067.1"/>
    <property type="molecule type" value="Genomic_DNA"/>
</dbReference>
<evidence type="ECO:0000256" key="5">
    <source>
        <dbReference type="ARBA" id="ARBA00023136"/>
    </source>
</evidence>
<name>A0A518CXY4_9BACT</name>
<evidence type="ECO:0000256" key="6">
    <source>
        <dbReference type="SAM" id="Phobius"/>
    </source>
</evidence>
<keyword evidence="5 6" id="KW-0472">Membrane</keyword>
<reference evidence="7 8" key="1">
    <citation type="submission" date="2019-02" db="EMBL/GenBank/DDBJ databases">
        <title>Deep-cultivation of Planctomycetes and their phenomic and genomic characterization uncovers novel biology.</title>
        <authorList>
            <person name="Wiegand S."/>
            <person name="Jogler M."/>
            <person name="Boedeker C."/>
            <person name="Pinto D."/>
            <person name="Vollmers J."/>
            <person name="Rivas-Marin E."/>
            <person name="Kohn T."/>
            <person name="Peeters S.H."/>
            <person name="Heuer A."/>
            <person name="Rast P."/>
            <person name="Oberbeckmann S."/>
            <person name="Bunk B."/>
            <person name="Jeske O."/>
            <person name="Meyerdierks A."/>
            <person name="Storesund J.E."/>
            <person name="Kallscheuer N."/>
            <person name="Luecker S."/>
            <person name="Lage O.M."/>
            <person name="Pohl T."/>
            <person name="Merkel B.J."/>
            <person name="Hornburger P."/>
            <person name="Mueller R.-W."/>
            <person name="Bruemmer F."/>
            <person name="Labrenz M."/>
            <person name="Spormann A.M."/>
            <person name="Op den Camp H."/>
            <person name="Overmann J."/>
            <person name="Amann R."/>
            <person name="Jetten M.S.M."/>
            <person name="Mascher T."/>
            <person name="Medema M.H."/>
            <person name="Devos D.P."/>
            <person name="Kaster A.-K."/>
            <person name="Ovreas L."/>
            <person name="Rohde M."/>
            <person name="Galperin M.Y."/>
            <person name="Jogler C."/>
        </authorList>
    </citation>
    <scope>NUCLEOTIDE SEQUENCE [LARGE SCALE GENOMIC DNA]</scope>
    <source>
        <strain evidence="7 8">Pla163</strain>
    </source>
</reference>
<feature type="transmembrane region" description="Helical" evidence="6">
    <location>
        <begin position="21"/>
        <end position="44"/>
    </location>
</feature>
<dbReference type="Proteomes" id="UP000319342">
    <property type="component" value="Chromosome"/>
</dbReference>
<proteinExistence type="predicted"/>
<dbReference type="Pfam" id="PF03626">
    <property type="entry name" value="COX4_pro"/>
    <property type="match status" value="1"/>
</dbReference>
<protein>
    <recommendedName>
        <fullName evidence="9">Cytochrome oxidase subunit IV</fullName>
    </recommendedName>
</protein>
<accession>A0A518CXY4</accession>
<gene>
    <name evidence="7" type="ORF">Pla163_11690</name>
</gene>
<dbReference type="InterPro" id="IPR011743">
    <property type="entry name" value="Caa3_sub_IV"/>
</dbReference>
<keyword evidence="8" id="KW-1185">Reference proteome</keyword>
<dbReference type="RefSeq" id="WP_145184904.1">
    <property type="nucleotide sequence ID" value="NZ_CP036290.1"/>
</dbReference>